<sequence>MERISQPQLLIVFFFLIQQAIYFGTNLSAIGYNIWVAIGFGTVGGISIGMIGFSLARKWPNEFFVLYGHKIVGKWLHIPYVILSIFLFLLVGAIQFRGLQNLLLLYFLPNTPGWSISVVFGICVALAARSGIEAIVRCAQGFFFIVLLIEIIIAMVLVNDLNFNMGIAFLTHVDLKTSVVASLGIIPWVGLIFFVLFFFPYVANSKNSLKSLGYAVLLANLILLMFTIVSILLFGPELAKNVDLVKVFKYISIADFLENLDPLILVVWLCSVFISISLSLFVALLCTAQLFSLKDYRPLTFSIVAIMIGLSFQIADNDAELTRITKQWVTPFILFMELIPIVYWIVNRIRTKVR</sequence>
<dbReference type="PANTHER" id="PTHR34975">
    <property type="entry name" value="SPORE GERMINATION PROTEIN A2"/>
    <property type="match status" value="1"/>
</dbReference>
<dbReference type="RefSeq" id="WP_309440411.1">
    <property type="nucleotide sequence ID" value="NZ_VLYX01000029.1"/>
</dbReference>
<feature type="transmembrane region" description="Helical" evidence="8">
    <location>
        <begin position="298"/>
        <end position="315"/>
    </location>
</feature>
<comment type="caution">
    <text evidence="9">The sequence shown here is derived from an EMBL/GenBank/DDBJ whole genome shotgun (WGS) entry which is preliminary data.</text>
</comment>
<evidence type="ECO:0000256" key="2">
    <source>
        <dbReference type="ARBA" id="ARBA00007998"/>
    </source>
</evidence>
<evidence type="ECO:0000256" key="4">
    <source>
        <dbReference type="ARBA" id="ARBA00022544"/>
    </source>
</evidence>
<evidence type="ECO:0000256" key="1">
    <source>
        <dbReference type="ARBA" id="ARBA00004141"/>
    </source>
</evidence>
<organism evidence="9 10">
    <name type="scientific">Bacillus pseudomycoides</name>
    <dbReference type="NCBI Taxonomy" id="64104"/>
    <lineage>
        <taxon>Bacteria</taxon>
        <taxon>Bacillati</taxon>
        <taxon>Bacillota</taxon>
        <taxon>Bacilli</taxon>
        <taxon>Bacillales</taxon>
        <taxon>Bacillaceae</taxon>
        <taxon>Bacillus</taxon>
        <taxon>Bacillus cereus group</taxon>
    </lineage>
</organism>
<evidence type="ECO:0000256" key="5">
    <source>
        <dbReference type="ARBA" id="ARBA00022692"/>
    </source>
</evidence>
<name>A0AAJ1Z1Q7_9BACI</name>
<dbReference type="Proteomes" id="UP001248134">
    <property type="component" value="Unassembled WGS sequence"/>
</dbReference>
<feature type="transmembrane region" description="Helical" evidence="8">
    <location>
        <begin position="263"/>
        <end position="286"/>
    </location>
</feature>
<feature type="transmembrane region" description="Helical" evidence="8">
    <location>
        <begin position="327"/>
        <end position="346"/>
    </location>
</feature>
<evidence type="ECO:0000256" key="3">
    <source>
        <dbReference type="ARBA" id="ARBA00022448"/>
    </source>
</evidence>
<dbReference type="EMBL" id="VLYX01000029">
    <property type="protein sequence ID" value="MDR4328290.1"/>
    <property type="molecule type" value="Genomic_DNA"/>
</dbReference>
<dbReference type="PANTHER" id="PTHR34975:SF2">
    <property type="entry name" value="SPORE GERMINATION PROTEIN A2"/>
    <property type="match status" value="1"/>
</dbReference>
<proteinExistence type="inferred from homology"/>
<feature type="transmembrane region" description="Helical" evidence="8">
    <location>
        <begin position="178"/>
        <end position="199"/>
    </location>
</feature>
<feature type="transmembrane region" description="Helical" evidence="8">
    <location>
        <begin position="211"/>
        <end position="234"/>
    </location>
</feature>
<dbReference type="GO" id="GO:0016020">
    <property type="term" value="C:membrane"/>
    <property type="evidence" value="ECO:0007669"/>
    <property type="project" value="UniProtKB-SubCell"/>
</dbReference>
<keyword evidence="5 8" id="KW-0812">Transmembrane</keyword>
<comment type="subcellular location">
    <subcellularLocation>
        <location evidence="1">Membrane</location>
        <topology evidence="1">Multi-pass membrane protein</topology>
    </subcellularLocation>
</comment>
<protein>
    <submittedName>
        <fullName evidence="9">GerAB/ArcD/ProY family transporter</fullName>
    </submittedName>
</protein>
<keyword evidence="4" id="KW-0309">Germination</keyword>
<evidence type="ECO:0000256" key="6">
    <source>
        <dbReference type="ARBA" id="ARBA00022989"/>
    </source>
</evidence>
<dbReference type="InterPro" id="IPR004761">
    <property type="entry name" value="Spore_GerAB"/>
</dbReference>
<keyword evidence="6 8" id="KW-1133">Transmembrane helix</keyword>
<comment type="similarity">
    <text evidence="2">Belongs to the amino acid-polyamine-organocation (APC) superfamily. Spore germination protein (SGP) (TC 2.A.3.9) family.</text>
</comment>
<evidence type="ECO:0000256" key="7">
    <source>
        <dbReference type="ARBA" id="ARBA00023136"/>
    </source>
</evidence>
<keyword evidence="3" id="KW-0813">Transport</keyword>
<evidence type="ECO:0000313" key="9">
    <source>
        <dbReference type="EMBL" id="MDR4328290.1"/>
    </source>
</evidence>
<feature type="transmembrane region" description="Helical" evidence="8">
    <location>
        <begin position="75"/>
        <end position="94"/>
    </location>
</feature>
<feature type="transmembrane region" description="Helical" evidence="8">
    <location>
        <begin position="34"/>
        <end position="55"/>
    </location>
</feature>
<feature type="transmembrane region" description="Helical" evidence="8">
    <location>
        <begin position="139"/>
        <end position="158"/>
    </location>
</feature>
<evidence type="ECO:0000256" key="8">
    <source>
        <dbReference type="SAM" id="Phobius"/>
    </source>
</evidence>
<feature type="transmembrane region" description="Helical" evidence="8">
    <location>
        <begin position="9"/>
        <end position="28"/>
    </location>
</feature>
<keyword evidence="7 8" id="KW-0472">Membrane</keyword>
<evidence type="ECO:0000313" key="10">
    <source>
        <dbReference type="Proteomes" id="UP001248134"/>
    </source>
</evidence>
<dbReference type="Pfam" id="PF03845">
    <property type="entry name" value="Spore_permease"/>
    <property type="match status" value="1"/>
</dbReference>
<feature type="transmembrane region" description="Helical" evidence="8">
    <location>
        <begin position="114"/>
        <end position="132"/>
    </location>
</feature>
<dbReference type="AlphaFoldDB" id="A0AAJ1Z1Q7"/>
<dbReference type="GO" id="GO:0009847">
    <property type="term" value="P:spore germination"/>
    <property type="evidence" value="ECO:0007669"/>
    <property type="project" value="InterPro"/>
</dbReference>
<reference evidence="9" key="1">
    <citation type="submission" date="2019-07" db="EMBL/GenBank/DDBJ databases">
        <title>Phylogenomic Reclassification of ATCC Bacillus Strains and Various Taxa within the Genus Bacillus.</title>
        <authorList>
            <person name="Riojas M.A."/>
            <person name="Frank A.M."/>
            <person name="Fenn S.L."/>
            <person name="King S.P."/>
            <person name="Brower S.M."/>
            <person name="Hazbon M.H."/>
        </authorList>
    </citation>
    <scope>NUCLEOTIDE SEQUENCE</scope>
    <source>
        <strain evidence="9">NR-12239</strain>
    </source>
</reference>
<accession>A0AAJ1Z1Q7</accession>
<gene>
    <name evidence="9" type="ORF">FOS08_20950</name>
</gene>